<proteinExistence type="predicted"/>
<dbReference type="EMBL" id="CAJVPK010000612">
    <property type="protein sequence ID" value="CAG8531736.1"/>
    <property type="molecule type" value="Genomic_DNA"/>
</dbReference>
<feature type="non-terminal residue" evidence="2">
    <location>
        <position position="62"/>
    </location>
</feature>
<feature type="region of interest" description="Disordered" evidence="1">
    <location>
        <begin position="1"/>
        <end position="23"/>
    </location>
</feature>
<comment type="caution">
    <text evidence="2">The sequence shown here is derived from an EMBL/GenBank/DDBJ whole genome shotgun (WGS) entry which is preliminary data.</text>
</comment>
<protein>
    <submittedName>
        <fullName evidence="2">10009_t:CDS:1</fullName>
    </submittedName>
</protein>
<dbReference type="Proteomes" id="UP000789706">
    <property type="component" value="Unassembled WGS sequence"/>
</dbReference>
<sequence length="62" mass="6996">MYMPKHPTIMGQRNPNCKTNTKQTGIPRSTIYYNISKLKKKLVVLVTEIVVVAPEKSLPEAP</sequence>
<evidence type="ECO:0000313" key="3">
    <source>
        <dbReference type="Proteomes" id="UP000789706"/>
    </source>
</evidence>
<organism evidence="2 3">
    <name type="scientific">Diversispora eburnea</name>
    <dbReference type="NCBI Taxonomy" id="1213867"/>
    <lineage>
        <taxon>Eukaryota</taxon>
        <taxon>Fungi</taxon>
        <taxon>Fungi incertae sedis</taxon>
        <taxon>Mucoromycota</taxon>
        <taxon>Glomeromycotina</taxon>
        <taxon>Glomeromycetes</taxon>
        <taxon>Diversisporales</taxon>
        <taxon>Diversisporaceae</taxon>
        <taxon>Diversispora</taxon>
    </lineage>
</organism>
<name>A0A9N9AIQ1_9GLOM</name>
<evidence type="ECO:0000313" key="2">
    <source>
        <dbReference type="EMBL" id="CAG8531736.1"/>
    </source>
</evidence>
<reference evidence="2" key="1">
    <citation type="submission" date="2021-06" db="EMBL/GenBank/DDBJ databases">
        <authorList>
            <person name="Kallberg Y."/>
            <person name="Tangrot J."/>
            <person name="Rosling A."/>
        </authorList>
    </citation>
    <scope>NUCLEOTIDE SEQUENCE</scope>
    <source>
        <strain evidence="2">AZ414A</strain>
    </source>
</reference>
<gene>
    <name evidence="2" type="ORF">DEBURN_LOCUS6174</name>
</gene>
<dbReference type="AlphaFoldDB" id="A0A9N9AIQ1"/>
<accession>A0A9N9AIQ1</accession>
<evidence type="ECO:0000256" key="1">
    <source>
        <dbReference type="SAM" id="MobiDB-lite"/>
    </source>
</evidence>
<feature type="compositionally biased region" description="Polar residues" evidence="1">
    <location>
        <begin position="11"/>
        <end position="23"/>
    </location>
</feature>
<keyword evidence="3" id="KW-1185">Reference proteome</keyword>